<dbReference type="Proteomes" id="UP001239213">
    <property type="component" value="Unassembled WGS sequence"/>
</dbReference>
<evidence type="ECO:0000313" key="1">
    <source>
        <dbReference type="EMBL" id="KAK1466311.1"/>
    </source>
</evidence>
<dbReference type="EMBL" id="MPDP01000260">
    <property type="protein sequence ID" value="KAK1466311.1"/>
    <property type="molecule type" value="Genomic_DNA"/>
</dbReference>
<reference evidence="1" key="1">
    <citation type="submission" date="2016-11" db="EMBL/GenBank/DDBJ databases">
        <title>The genome sequence of Colletotrichum cuscutae.</title>
        <authorList>
            <person name="Baroncelli R."/>
        </authorList>
    </citation>
    <scope>NUCLEOTIDE SEQUENCE</scope>
    <source>
        <strain evidence="1">IMI 304802</strain>
    </source>
</reference>
<keyword evidence="2" id="KW-1185">Reference proteome</keyword>
<protein>
    <submittedName>
        <fullName evidence="1">Uncharacterized protein</fullName>
    </submittedName>
</protein>
<evidence type="ECO:0000313" key="2">
    <source>
        <dbReference type="Proteomes" id="UP001239213"/>
    </source>
</evidence>
<name>A0AAI9UXE8_9PEZI</name>
<organism evidence="1 2">
    <name type="scientific">Colletotrichum cuscutae</name>
    <dbReference type="NCBI Taxonomy" id="1209917"/>
    <lineage>
        <taxon>Eukaryota</taxon>
        <taxon>Fungi</taxon>
        <taxon>Dikarya</taxon>
        <taxon>Ascomycota</taxon>
        <taxon>Pezizomycotina</taxon>
        <taxon>Sordariomycetes</taxon>
        <taxon>Hypocreomycetidae</taxon>
        <taxon>Glomerellales</taxon>
        <taxon>Glomerellaceae</taxon>
        <taxon>Colletotrichum</taxon>
        <taxon>Colletotrichum acutatum species complex</taxon>
    </lineage>
</organism>
<proteinExistence type="predicted"/>
<gene>
    <name evidence="1" type="ORF">CCUS01_01160</name>
</gene>
<dbReference type="AlphaFoldDB" id="A0AAI9UXE8"/>
<sequence length="73" mass="8062">MPQRSAAGPGFYVALRAAHPVATLLEDDASRRVLPLQFSDALFLRSSLWCLTYAAALDPAERIRVNGHGLRRQ</sequence>
<comment type="caution">
    <text evidence="1">The sequence shown here is derived from an EMBL/GenBank/DDBJ whole genome shotgun (WGS) entry which is preliminary data.</text>
</comment>
<accession>A0AAI9UXE8</accession>